<dbReference type="EMBL" id="MSDU01000023">
    <property type="protein sequence ID" value="OLN22141.1"/>
    <property type="molecule type" value="Genomic_DNA"/>
</dbReference>
<dbReference type="OrthoDB" id="1649389at2"/>
<keyword evidence="2" id="KW-1185">Reference proteome</keyword>
<dbReference type="InterPro" id="IPR027417">
    <property type="entry name" value="P-loop_NTPase"/>
</dbReference>
<dbReference type="RefSeq" id="WP_075398829.1">
    <property type="nucleotide sequence ID" value="NZ_MSDU01000023.1"/>
</dbReference>
<dbReference type="AlphaFoldDB" id="A0A1Q8Q4D8"/>
<name>A0A1Q8Q4D8_9BACI</name>
<proteinExistence type="predicted"/>
<dbReference type="SUPFAM" id="SSF52540">
    <property type="entry name" value="P-loop containing nucleoside triphosphate hydrolases"/>
    <property type="match status" value="1"/>
</dbReference>
<dbReference type="Proteomes" id="UP000185568">
    <property type="component" value="Unassembled WGS sequence"/>
</dbReference>
<reference evidence="1 2" key="1">
    <citation type="submission" date="2016-12" db="EMBL/GenBank/DDBJ databases">
        <title>Domibacillus antri genome sequencing.</title>
        <authorList>
            <person name="Verma A."/>
            <person name="Krishnamurthi S."/>
        </authorList>
    </citation>
    <scope>NUCLEOTIDE SEQUENCE [LARGE SCALE GENOMIC DNA]</scope>
    <source>
        <strain evidence="1 2">XD80</strain>
    </source>
</reference>
<evidence type="ECO:0000313" key="2">
    <source>
        <dbReference type="Proteomes" id="UP000185568"/>
    </source>
</evidence>
<accession>A0A1Q8Q4D8</accession>
<comment type="caution">
    <text evidence="1">The sequence shown here is derived from an EMBL/GenBank/DDBJ whole genome shotgun (WGS) entry which is preliminary data.</text>
</comment>
<dbReference type="Gene3D" id="3.40.50.300">
    <property type="entry name" value="P-loop containing nucleotide triphosphate hydrolases"/>
    <property type="match status" value="1"/>
</dbReference>
<organism evidence="1 2">
    <name type="scientific">Domibacillus antri</name>
    <dbReference type="NCBI Taxonomy" id="1714264"/>
    <lineage>
        <taxon>Bacteria</taxon>
        <taxon>Bacillati</taxon>
        <taxon>Bacillota</taxon>
        <taxon>Bacilli</taxon>
        <taxon>Bacillales</taxon>
        <taxon>Bacillaceae</taxon>
        <taxon>Domibacillus</taxon>
    </lineage>
</organism>
<sequence length="184" mass="21302">MKKIVFVSGASGVGKTTLCEILTSQIGPSYNDEIAGIDMDEVYKFVDRGFCSPHGDRLYKLARVNTGSLTNNFLQNGIHTVFIFGIEIYNKKRVKDVLDCVKIDEKTHVYHFTLTPPKKKIVERLKKRQKYVPEWFHMHLLEREYYYNAKWTIPIDNSNMTPRETLGIILKKIKSENGTDYFTG</sequence>
<protein>
    <submittedName>
        <fullName evidence="1">Uncharacterized protein</fullName>
    </submittedName>
</protein>
<gene>
    <name evidence="1" type="ORF">BTO30_11240</name>
</gene>
<evidence type="ECO:0000313" key="1">
    <source>
        <dbReference type="EMBL" id="OLN22141.1"/>
    </source>
</evidence>